<feature type="domain" description="Mechanosensitive ion channel MscS" evidence="6">
    <location>
        <begin position="137"/>
        <end position="202"/>
    </location>
</feature>
<reference evidence="7 8" key="1">
    <citation type="submission" date="2016-01" db="EMBL/GenBank/DDBJ databases">
        <title>Genome sequence of Oerskovia enterophila VJag, an agar and cellulose degrading bacterium.</title>
        <authorList>
            <person name="Poehlein A."/>
            <person name="Jag V."/>
            <person name="Bengelsdorf F."/>
            <person name="Duerre P."/>
            <person name="Daniel R."/>
        </authorList>
    </citation>
    <scope>NUCLEOTIDE SEQUENCE [LARGE SCALE GENOMIC DNA]</scope>
    <source>
        <strain evidence="7 8">VJag</strain>
    </source>
</reference>
<dbReference type="GO" id="GO:0008381">
    <property type="term" value="F:mechanosensitive monoatomic ion channel activity"/>
    <property type="evidence" value="ECO:0007669"/>
    <property type="project" value="InterPro"/>
</dbReference>
<evidence type="ECO:0000256" key="1">
    <source>
        <dbReference type="ARBA" id="ARBA00004370"/>
    </source>
</evidence>
<dbReference type="EMBL" id="LRIE01000081">
    <property type="protein sequence ID" value="KZM34327.1"/>
    <property type="molecule type" value="Genomic_DNA"/>
</dbReference>
<dbReference type="PATRIC" id="fig|43678.3.peg.3317"/>
<evidence type="ECO:0000313" key="8">
    <source>
        <dbReference type="Proteomes" id="UP000076447"/>
    </source>
</evidence>
<dbReference type="InterPro" id="IPR023408">
    <property type="entry name" value="MscS_beta-dom_sf"/>
</dbReference>
<comment type="caution">
    <text evidence="7">The sequence shown here is derived from an EMBL/GenBank/DDBJ whole genome shotgun (WGS) entry which is preliminary data.</text>
</comment>
<evidence type="ECO:0000313" key="7">
    <source>
        <dbReference type="EMBL" id="KZM34327.1"/>
    </source>
</evidence>
<evidence type="ECO:0000256" key="4">
    <source>
        <dbReference type="ARBA" id="ARBA00023136"/>
    </source>
</evidence>
<evidence type="ECO:0000256" key="3">
    <source>
        <dbReference type="ARBA" id="ARBA00022989"/>
    </source>
</evidence>
<dbReference type="SUPFAM" id="SSF50182">
    <property type="entry name" value="Sm-like ribonucleoproteins"/>
    <property type="match status" value="1"/>
</dbReference>
<proteinExistence type="predicted"/>
<dbReference type="STRING" id="43678.OJAG_31590"/>
<feature type="transmembrane region" description="Helical" evidence="5">
    <location>
        <begin position="48"/>
        <end position="67"/>
    </location>
</feature>
<dbReference type="AlphaFoldDB" id="A0A161XCJ4"/>
<gene>
    <name evidence="7" type="primary">mscK</name>
    <name evidence="7" type="ORF">OJAG_31590</name>
</gene>
<protein>
    <submittedName>
        <fullName evidence="7">Mechanosensitive channel MscK</fullName>
    </submittedName>
</protein>
<evidence type="ECO:0000259" key="6">
    <source>
        <dbReference type="Pfam" id="PF00924"/>
    </source>
</evidence>
<accession>A0A161XCJ4</accession>
<evidence type="ECO:0000256" key="2">
    <source>
        <dbReference type="ARBA" id="ARBA00022692"/>
    </source>
</evidence>
<name>A0A161XCJ4_9CELL</name>
<dbReference type="Gene3D" id="2.30.30.60">
    <property type="match status" value="1"/>
</dbReference>
<dbReference type="PANTHER" id="PTHR30221:SF1">
    <property type="entry name" value="SMALL-CONDUCTANCE MECHANOSENSITIVE CHANNEL"/>
    <property type="match status" value="1"/>
</dbReference>
<organism evidence="7 8">
    <name type="scientific">Oerskovia enterophila</name>
    <dbReference type="NCBI Taxonomy" id="43678"/>
    <lineage>
        <taxon>Bacteria</taxon>
        <taxon>Bacillati</taxon>
        <taxon>Actinomycetota</taxon>
        <taxon>Actinomycetes</taxon>
        <taxon>Micrococcales</taxon>
        <taxon>Cellulomonadaceae</taxon>
        <taxon>Oerskovia</taxon>
    </lineage>
</organism>
<dbReference type="Proteomes" id="UP000076447">
    <property type="component" value="Unassembled WGS sequence"/>
</dbReference>
<keyword evidence="3 5" id="KW-1133">Transmembrane helix</keyword>
<dbReference type="InterPro" id="IPR006685">
    <property type="entry name" value="MscS_channel_2nd"/>
</dbReference>
<keyword evidence="4 5" id="KW-0472">Membrane</keyword>
<dbReference type="InterPro" id="IPR045275">
    <property type="entry name" value="MscS_archaea/bacteria_type"/>
</dbReference>
<evidence type="ECO:0000256" key="5">
    <source>
        <dbReference type="SAM" id="Phobius"/>
    </source>
</evidence>
<dbReference type="InterPro" id="IPR010920">
    <property type="entry name" value="LSM_dom_sf"/>
</dbReference>
<comment type="subcellular location">
    <subcellularLocation>
        <location evidence="1">Membrane</location>
    </subcellularLocation>
</comment>
<dbReference type="PANTHER" id="PTHR30221">
    <property type="entry name" value="SMALL-CONDUCTANCE MECHANOSENSITIVE CHANNEL"/>
    <property type="match status" value="1"/>
</dbReference>
<dbReference type="GO" id="GO:0016020">
    <property type="term" value="C:membrane"/>
    <property type="evidence" value="ECO:0007669"/>
    <property type="project" value="UniProtKB-SubCell"/>
</dbReference>
<dbReference type="Pfam" id="PF00924">
    <property type="entry name" value="MS_channel_2nd"/>
    <property type="match status" value="1"/>
</dbReference>
<dbReference type="Gene3D" id="1.10.287.1260">
    <property type="match status" value="1"/>
</dbReference>
<feature type="transmembrane region" description="Helical" evidence="5">
    <location>
        <begin position="88"/>
        <end position="113"/>
    </location>
</feature>
<keyword evidence="2 5" id="KW-0812">Transmembrane</keyword>
<sequence>MPTPSPGASIDVARAAVGPVGQGGHRAPTPGRSRVIDTVTSWFSGSDITGWDVLFAVLAVLGAWILSRLSRKAILAIGARTKGLSPQLLAVATRVVHYFLLLVGIGLALAFLGFRTEPILGAVIVVVIVAVLALRGIADNFGAAIILQTRMPVRLGDEIESMDWTGVVKELNGRSVVIRTVDGREVHLPNAAVLAAPLVNHSVLGARRATVEVRLGDALPDEVATSVLHAVGGAHGVHKRPAPEFLTVSVEPARTTVHVRYWHAPTTEPHVTSAVVAAIGEALRDRPGEWAVTGQVPAPPLVPPAPV</sequence>
<feature type="transmembrane region" description="Helical" evidence="5">
    <location>
        <begin position="119"/>
        <end position="138"/>
    </location>
</feature>